<comment type="similarity">
    <text evidence="1 2">Belongs to the universal stress protein A family.</text>
</comment>
<evidence type="ECO:0000313" key="4">
    <source>
        <dbReference type="EMBL" id="TKK64993.1"/>
    </source>
</evidence>
<dbReference type="InterPro" id="IPR014729">
    <property type="entry name" value="Rossmann-like_a/b/a_fold"/>
</dbReference>
<accession>A0A4V5UTL1</accession>
<dbReference type="Gene3D" id="3.40.50.620">
    <property type="entry name" value="HUPs"/>
    <property type="match status" value="1"/>
</dbReference>
<dbReference type="EMBL" id="SZQL01000025">
    <property type="protein sequence ID" value="TKK64993.1"/>
    <property type="molecule type" value="Genomic_DNA"/>
</dbReference>
<dbReference type="RefSeq" id="WP_137263792.1">
    <property type="nucleotide sequence ID" value="NZ_SZQL01000025.1"/>
</dbReference>
<dbReference type="CDD" id="cd00293">
    <property type="entry name" value="USP-like"/>
    <property type="match status" value="1"/>
</dbReference>
<dbReference type="SUPFAM" id="SSF52402">
    <property type="entry name" value="Adenine nucleotide alpha hydrolases-like"/>
    <property type="match status" value="1"/>
</dbReference>
<protein>
    <recommendedName>
        <fullName evidence="2">Universal stress protein</fullName>
    </recommendedName>
</protein>
<keyword evidence="5" id="KW-1185">Reference proteome</keyword>
<name>A0A4V5UTL1_9BACT</name>
<dbReference type="PRINTS" id="PR01438">
    <property type="entry name" value="UNVRSLSTRESS"/>
</dbReference>
<dbReference type="InterPro" id="IPR006015">
    <property type="entry name" value="Universal_stress_UspA"/>
</dbReference>
<gene>
    <name evidence="4" type="ORF">FC093_21035</name>
</gene>
<proteinExistence type="inferred from homology"/>
<dbReference type="PIRSF" id="PIRSF006276">
    <property type="entry name" value="UspA"/>
    <property type="match status" value="1"/>
</dbReference>
<dbReference type="OrthoDB" id="9788959at2"/>
<comment type="caution">
    <text evidence="4">The sequence shown here is derived from an EMBL/GenBank/DDBJ whole genome shotgun (WGS) entry which is preliminary data.</text>
</comment>
<evidence type="ECO:0000256" key="1">
    <source>
        <dbReference type="ARBA" id="ARBA00008791"/>
    </source>
</evidence>
<dbReference type="PANTHER" id="PTHR46268:SF6">
    <property type="entry name" value="UNIVERSAL STRESS PROTEIN UP12"/>
    <property type="match status" value="1"/>
</dbReference>
<dbReference type="PANTHER" id="PTHR46268">
    <property type="entry name" value="STRESS RESPONSE PROTEIN NHAX"/>
    <property type="match status" value="1"/>
</dbReference>
<reference evidence="4 5" key="1">
    <citation type="submission" date="2019-05" db="EMBL/GenBank/DDBJ databases">
        <title>Panacibacter sp. strain 17mud1-8 Genome sequencing and assembly.</title>
        <authorList>
            <person name="Chhetri G."/>
        </authorList>
    </citation>
    <scope>NUCLEOTIDE SEQUENCE [LARGE SCALE GENOMIC DNA]</scope>
    <source>
        <strain evidence="4 5">17mud1-8</strain>
    </source>
</reference>
<keyword evidence="2" id="KW-0963">Cytoplasm</keyword>
<dbReference type="Proteomes" id="UP000305848">
    <property type="component" value="Unassembled WGS sequence"/>
</dbReference>
<dbReference type="Pfam" id="PF00582">
    <property type="entry name" value="Usp"/>
    <property type="match status" value="1"/>
</dbReference>
<dbReference type="InterPro" id="IPR006016">
    <property type="entry name" value="UspA"/>
</dbReference>
<feature type="domain" description="UspA" evidence="3">
    <location>
        <begin position="2"/>
        <end position="149"/>
    </location>
</feature>
<evidence type="ECO:0000259" key="3">
    <source>
        <dbReference type="Pfam" id="PF00582"/>
    </source>
</evidence>
<dbReference type="GO" id="GO:0005737">
    <property type="term" value="C:cytoplasm"/>
    <property type="evidence" value="ECO:0007669"/>
    <property type="project" value="UniProtKB-SubCell"/>
</dbReference>
<sequence>MNKVLIALDYNPTAQKVAETGYRLARAMNASAILLHVISTATYYSSLNYSPIMGFDSFSNVVETDADNKLKERAQEYLDEFKHHLGDESIETVLKTGDFGETILQTATGLNVDIIVIGTHRRCGLDKILMGSVVEKVLHHSSIPLFIIPISASGENK</sequence>
<organism evidence="4 5">
    <name type="scientific">Ilyomonas limi</name>
    <dbReference type="NCBI Taxonomy" id="2575867"/>
    <lineage>
        <taxon>Bacteria</taxon>
        <taxon>Pseudomonadati</taxon>
        <taxon>Bacteroidota</taxon>
        <taxon>Chitinophagia</taxon>
        <taxon>Chitinophagales</taxon>
        <taxon>Chitinophagaceae</taxon>
        <taxon>Ilyomonas</taxon>
    </lineage>
</organism>
<comment type="subcellular location">
    <subcellularLocation>
        <location evidence="2">Cytoplasm</location>
    </subcellularLocation>
</comment>
<dbReference type="AlphaFoldDB" id="A0A4V5UTL1"/>
<evidence type="ECO:0000313" key="5">
    <source>
        <dbReference type="Proteomes" id="UP000305848"/>
    </source>
</evidence>
<evidence type="ECO:0000256" key="2">
    <source>
        <dbReference type="PIRNR" id="PIRNR006276"/>
    </source>
</evidence>